<evidence type="ECO:0000313" key="3">
    <source>
        <dbReference type="Proteomes" id="UP000824204"/>
    </source>
</evidence>
<name>A0A9D1V959_9FIRM</name>
<dbReference type="AlphaFoldDB" id="A0A9D1V959"/>
<feature type="transmembrane region" description="Helical" evidence="1">
    <location>
        <begin position="44"/>
        <end position="64"/>
    </location>
</feature>
<accession>A0A9D1V959</accession>
<dbReference type="InterPro" id="IPR010718">
    <property type="entry name" value="DUF1294"/>
</dbReference>
<organism evidence="2 3">
    <name type="scientific">Candidatus Borkfalkia faecipullorum</name>
    <dbReference type="NCBI Taxonomy" id="2838510"/>
    <lineage>
        <taxon>Bacteria</taxon>
        <taxon>Bacillati</taxon>
        <taxon>Bacillota</taxon>
        <taxon>Clostridia</taxon>
        <taxon>Christensenellales</taxon>
        <taxon>Christensenellaceae</taxon>
        <taxon>Candidatus Borkfalkia</taxon>
    </lineage>
</organism>
<keyword evidence="1" id="KW-0812">Transmembrane</keyword>
<reference evidence="2" key="2">
    <citation type="submission" date="2021-04" db="EMBL/GenBank/DDBJ databases">
        <authorList>
            <person name="Gilroy R."/>
        </authorList>
    </citation>
    <scope>NUCLEOTIDE SEQUENCE</scope>
    <source>
        <strain evidence="2">811</strain>
    </source>
</reference>
<gene>
    <name evidence="2" type="ORF">H9741_08270</name>
</gene>
<feature type="transmembrane region" description="Helical" evidence="1">
    <location>
        <begin position="6"/>
        <end position="23"/>
    </location>
</feature>
<proteinExistence type="predicted"/>
<dbReference type="EMBL" id="DXFX01000105">
    <property type="protein sequence ID" value="HIX08450.1"/>
    <property type="molecule type" value="Genomic_DNA"/>
</dbReference>
<keyword evidence="1" id="KW-1133">Transmembrane helix</keyword>
<dbReference type="Pfam" id="PF06961">
    <property type="entry name" value="DUF1294"/>
    <property type="match status" value="1"/>
</dbReference>
<protein>
    <submittedName>
        <fullName evidence="2">DUF1294 domain-containing protein</fullName>
    </submittedName>
</protein>
<comment type="caution">
    <text evidence="2">The sequence shown here is derived from an EMBL/GenBank/DDBJ whole genome shotgun (WGS) entry which is preliminary data.</text>
</comment>
<reference evidence="2" key="1">
    <citation type="journal article" date="2021" name="PeerJ">
        <title>Extensive microbial diversity within the chicken gut microbiome revealed by metagenomics and culture.</title>
        <authorList>
            <person name="Gilroy R."/>
            <person name="Ravi A."/>
            <person name="Getino M."/>
            <person name="Pursley I."/>
            <person name="Horton D.L."/>
            <person name="Alikhan N.F."/>
            <person name="Baker D."/>
            <person name="Gharbi K."/>
            <person name="Hall N."/>
            <person name="Watson M."/>
            <person name="Adriaenssens E.M."/>
            <person name="Foster-Nyarko E."/>
            <person name="Jarju S."/>
            <person name="Secka A."/>
            <person name="Antonio M."/>
            <person name="Oren A."/>
            <person name="Chaudhuri R.R."/>
            <person name="La Ragione R."/>
            <person name="Hildebrand F."/>
            <person name="Pallen M.J."/>
        </authorList>
    </citation>
    <scope>NUCLEOTIDE SEQUENCE</scope>
    <source>
        <strain evidence="2">811</strain>
    </source>
</reference>
<feature type="transmembrane region" description="Helical" evidence="1">
    <location>
        <begin position="70"/>
        <end position="91"/>
    </location>
</feature>
<sequence>MIFVYILFGVYLAAVNLYAFLLVRNQKRRAAERGNEDKSGNARLLTAGFLGGAIAAYAAMFIYRHKTDNALMMVLLPLLGALNLYLIYALIRSGFPFFI</sequence>
<evidence type="ECO:0000256" key="1">
    <source>
        <dbReference type="SAM" id="Phobius"/>
    </source>
</evidence>
<dbReference type="Proteomes" id="UP000824204">
    <property type="component" value="Unassembled WGS sequence"/>
</dbReference>
<evidence type="ECO:0000313" key="2">
    <source>
        <dbReference type="EMBL" id="HIX08450.1"/>
    </source>
</evidence>
<keyword evidence="1" id="KW-0472">Membrane</keyword>